<dbReference type="RefSeq" id="WP_188517465.1">
    <property type="nucleotide sequence ID" value="NZ_BMES01000001.1"/>
</dbReference>
<keyword evidence="1" id="KW-0175">Coiled coil</keyword>
<gene>
    <name evidence="3" type="ORF">GCM10007036_19990</name>
</gene>
<proteinExistence type="predicted"/>
<dbReference type="AlphaFoldDB" id="A0A917MHZ7"/>
<dbReference type="Proteomes" id="UP000603912">
    <property type="component" value="Unassembled WGS sequence"/>
</dbReference>
<evidence type="ECO:0000313" key="4">
    <source>
        <dbReference type="Proteomes" id="UP000603912"/>
    </source>
</evidence>
<comment type="caution">
    <text evidence="3">The sequence shown here is derived from an EMBL/GenBank/DDBJ whole genome shotgun (WGS) entry which is preliminary data.</text>
</comment>
<keyword evidence="2" id="KW-1133">Transmembrane helix</keyword>
<keyword evidence="4" id="KW-1185">Reference proteome</keyword>
<reference evidence="3" key="2">
    <citation type="submission" date="2020-09" db="EMBL/GenBank/DDBJ databases">
        <authorList>
            <person name="Sun Q."/>
            <person name="Zhou Y."/>
        </authorList>
    </citation>
    <scope>NUCLEOTIDE SEQUENCE</scope>
    <source>
        <strain evidence="3">CGMCC 1.12214</strain>
    </source>
</reference>
<feature type="transmembrane region" description="Helical" evidence="2">
    <location>
        <begin position="12"/>
        <end position="29"/>
    </location>
</feature>
<name>A0A917MHZ7_9HYPH</name>
<keyword evidence="2" id="KW-0812">Transmembrane</keyword>
<feature type="coiled-coil region" evidence="1">
    <location>
        <begin position="41"/>
        <end position="68"/>
    </location>
</feature>
<reference evidence="3" key="1">
    <citation type="journal article" date="2014" name="Int. J. Syst. Evol. Microbiol.">
        <title>Complete genome sequence of Corynebacterium casei LMG S-19264T (=DSM 44701T), isolated from a smear-ripened cheese.</title>
        <authorList>
            <consortium name="US DOE Joint Genome Institute (JGI-PGF)"/>
            <person name="Walter F."/>
            <person name="Albersmeier A."/>
            <person name="Kalinowski J."/>
            <person name="Ruckert C."/>
        </authorList>
    </citation>
    <scope>NUCLEOTIDE SEQUENCE</scope>
    <source>
        <strain evidence="3">CGMCC 1.12214</strain>
    </source>
</reference>
<evidence type="ECO:0008006" key="5">
    <source>
        <dbReference type="Google" id="ProtNLM"/>
    </source>
</evidence>
<evidence type="ECO:0000313" key="3">
    <source>
        <dbReference type="EMBL" id="GGH18073.1"/>
    </source>
</evidence>
<organism evidence="3 4">
    <name type="scientific">Alsobacter metallidurans</name>
    <dbReference type="NCBI Taxonomy" id="340221"/>
    <lineage>
        <taxon>Bacteria</taxon>
        <taxon>Pseudomonadati</taxon>
        <taxon>Pseudomonadota</taxon>
        <taxon>Alphaproteobacteria</taxon>
        <taxon>Hyphomicrobiales</taxon>
        <taxon>Alsobacteraceae</taxon>
        <taxon>Alsobacter</taxon>
    </lineage>
</organism>
<dbReference type="InterPro" id="IPR007060">
    <property type="entry name" value="FtsL/DivIC"/>
</dbReference>
<evidence type="ECO:0000256" key="2">
    <source>
        <dbReference type="SAM" id="Phobius"/>
    </source>
</evidence>
<dbReference type="Pfam" id="PF04977">
    <property type="entry name" value="DivIC"/>
    <property type="match status" value="1"/>
</dbReference>
<evidence type="ECO:0000256" key="1">
    <source>
        <dbReference type="SAM" id="Coils"/>
    </source>
</evidence>
<keyword evidence="2" id="KW-0472">Membrane</keyword>
<protein>
    <recommendedName>
        <fullName evidence="5">Septum formation initiator</fullName>
    </recommendedName>
</protein>
<sequence>MVVRYRLRKFLIPLALYTASALVVSYFVYHAQHGSRGIETKMALKMQIRGLQADFDSIKEERVDWERRVAMLRPATMDRDLLDERARLTLNRLHRNDVVIMTGPVAATVQ</sequence>
<accession>A0A917MHZ7</accession>
<dbReference type="EMBL" id="BMES01000001">
    <property type="protein sequence ID" value="GGH18073.1"/>
    <property type="molecule type" value="Genomic_DNA"/>
</dbReference>